<feature type="compositionally biased region" description="Basic and acidic residues" evidence="8">
    <location>
        <begin position="110"/>
        <end position="121"/>
    </location>
</feature>
<evidence type="ECO:0000256" key="3">
    <source>
        <dbReference type="ARBA" id="ARBA00022737"/>
    </source>
</evidence>
<dbReference type="SMART" id="SM00355">
    <property type="entry name" value="ZnF_C2H2"/>
    <property type="match status" value="6"/>
</dbReference>
<protein>
    <submittedName>
        <fullName evidence="10">Sal-like protein 3 isoform X1</fullName>
    </submittedName>
</protein>
<dbReference type="GO" id="GO:0005634">
    <property type="term" value="C:nucleus"/>
    <property type="evidence" value="ECO:0007669"/>
    <property type="project" value="UniProtKB-SubCell"/>
</dbReference>
<dbReference type="GO" id="GO:0000978">
    <property type="term" value="F:RNA polymerase II cis-regulatory region sequence-specific DNA binding"/>
    <property type="evidence" value="ECO:0007669"/>
    <property type="project" value="TreeGrafter"/>
</dbReference>
<evidence type="ECO:0000256" key="1">
    <source>
        <dbReference type="ARBA" id="ARBA00004123"/>
    </source>
</evidence>
<dbReference type="PANTHER" id="PTHR24393:SF34">
    <property type="entry name" value="PR_SET DOMAIN 13"/>
    <property type="match status" value="1"/>
</dbReference>
<evidence type="ECO:0000256" key="4">
    <source>
        <dbReference type="ARBA" id="ARBA00022771"/>
    </source>
</evidence>
<dbReference type="FunFam" id="3.30.160.60:FF:001498">
    <property type="entry name" value="Zinc finger protein 404"/>
    <property type="match status" value="1"/>
</dbReference>
<evidence type="ECO:0000256" key="8">
    <source>
        <dbReference type="SAM" id="MobiDB-lite"/>
    </source>
</evidence>
<evidence type="ECO:0000313" key="10">
    <source>
        <dbReference type="EMBL" id="CAJ1072871.1"/>
    </source>
</evidence>
<dbReference type="FunFam" id="3.30.160.60:FF:000446">
    <property type="entry name" value="Zinc finger protein"/>
    <property type="match status" value="1"/>
</dbReference>
<keyword evidence="5" id="KW-0862">Zinc</keyword>
<evidence type="ECO:0000256" key="2">
    <source>
        <dbReference type="ARBA" id="ARBA00022723"/>
    </source>
</evidence>
<feature type="domain" description="C2H2-type" evidence="9">
    <location>
        <begin position="769"/>
        <end position="796"/>
    </location>
</feature>
<name>A0AAV1GJ86_XYRNO</name>
<gene>
    <name evidence="10" type="ORF">XNOV1_A002943</name>
</gene>
<feature type="region of interest" description="Disordered" evidence="8">
    <location>
        <begin position="294"/>
        <end position="316"/>
    </location>
</feature>
<dbReference type="EMBL" id="OY660877">
    <property type="protein sequence ID" value="CAJ1072871.1"/>
    <property type="molecule type" value="Genomic_DNA"/>
</dbReference>
<feature type="domain" description="C2H2-type" evidence="9">
    <location>
        <begin position="221"/>
        <end position="248"/>
    </location>
</feature>
<dbReference type="GO" id="GO:0001228">
    <property type="term" value="F:DNA-binding transcription activator activity, RNA polymerase II-specific"/>
    <property type="evidence" value="ECO:0007669"/>
    <property type="project" value="TreeGrafter"/>
</dbReference>
<feature type="compositionally biased region" description="Basic and acidic residues" evidence="8">
    <location>
        <begin position="65"/>
        <end position="102"/>
    </location>
</feature>
<dbReference type="InterPro" id="IPR036236">
    <property type="entry name" value="Znf_C2H2_sf"/>
</dbReference>
<evidence type="ECO:0000256" key="5">
    <source>
        <dbReference type="ARBA" id="ARBA00022833"/>
    </source>
</evidence>
<feature type="region of interest" description="Disordered" evidence="8">
    <location>
        <begin position="65"/>
        <end position="144"/>
    </location>
</feature>
<dbReference type="FunFam" id="3.30.160.60:FF:000744">
    <property type="entry name" value="zinc finger E-box-binding homeobox 1"/>
    <property type="match status" value="1"/>
</dbReference>
<dbReference type="Proteomes" id="UP001178508">
    <property type="component" value="Chromosome 14"/>
</dbReference>
<keyword evidence="4 7" id="KW-0863">Zinc-finger</keyword>
<sequence>MLNGVALRAQISSIIEVLSKAAVAEIAKVVEDGMVVLRLEMCQRENEIKKLKSSIEVLHGELRSARERAENQRPENQRRDDIQSGVVEERNSLESVQNKKDQSSPSLPEVKVKNEPAEERSGGATQPGQQPLYNGDGAQWTQITPTQAGHSNSEYLNVQQNSVPYLPGSSLNTALGEPCSSSGGFQQSPLSRGPLGYSQYRNMYNAVRRRNVKRFMFKKGYHCPYCGKYFERSGHLERHKRIHTGEKPFRCEICGRRFNQKCSLKEHMKIHRRNIQNQLAEIQMTEQKQISELNPCPDALRPKEESRANEEAEQPKNELITQTPVTVKSEPVEETITQPTVQEVKQQPTEGVDNHSEQFRESQPWIPTLQGQNSTEISGAEYLGSSAQTLRSYPEITRLLSPPIEASCSTFPFPGKLYREEKNNTISQTAYGSSDTLMMSGEAGLHSMAGSMLNPHAQRGGRPLQLLKPKKCFLCSYCGKIFDRSGHLERHLRIHTGEKPYGCHICGRCFNQKSSLKGHMRTHRNGENTDMLEAHHLMFTMPDNHLLKDLGEPQNRPTASDEQLPASMYTEAAGDQAAMVDLDVDEKDFQALNQTGDNAGTGAHDQNQLWTSGLERSGDVSEQNVCLLLPDVKYHLSPVPGAADGQLGFISPVKDLPFIEKKEKEDMMHSEQFSFTGVQPRGSDVTLTPELQDKHIIQAVTVNEFTGTSDRTHDGGVLEFEMITSVNEDNCGEGATRQNWFICSACGQSFDSFSLFQRHQCQTVTKQTLSCHICGKTFTQLGILKLHLKLHTESKHQ</sequence>
<evidence type="ECO:0000313" key="11">
    <source>
        <dbReference type="Proteomes" id="UP001178508"/>
    </source>
</evidence>
<dbReference type="GO" id="GO:0008270">
    <property type="term" value="F:zinc ion binding"/>
    <property type="evidence" value="ECO:0007669"/>
    <property type="project" value="UniProtKB-KW"/>
</dbReference>
<dbReference type="PROSITE" id="PS50157">
    <property type="entry name" value="ZINC_FINGER_C2H2_2"/>
    <property type="match status" value="5"/>
</dbReference>
<dbReference type="InterPro" id="IPR013087">
    <property type="entry name" value="Znf_C2H2_type"/>
</dbReference>
<dbReference type="Gene3D" id="3.30.160.60">
    <property type="entry name" value="Classic Zinc Finger"/>
    <property type="match status" value="5"/>
</dbReference>
<dbReference type="PANTHER" id="PTHR24393">
    <property type="entry name" value="ZINC FINGER PROTEIN"/>
    <property type="match status" value="1"/>
</dbReference>
<reference evidence="10" key="1">
    <citation type="submission" date="2023-08" db="EMBL/GenBank/DDBJ databases">
        <authorList>
            <person name="Alioto T."/>
            <person name="Alioto T."/>
            <person name="Gomez Garrido J."/>
        </authorList>
    </citation>
    <scope>NUCLEOTIDE SEQUENCE</scope>
</reference>
<feature type="domain" description="C2H2-type" evidence="9">
    <location>
        <begin position="473"/>
        <end position="500"/>
    </location>
</feature>
<keyword evidence="11" id="KW-1185">Reference proteome</keyword>
<dbReference type="Pfam" id="PF00096">
    <property type="entry name" value="zf-C2H2"/>
    <property type="match status" value="5"/>
</dbReference>
<feature type="compositionally biased region" description="Polar residues" evidence="8">
    <location>
        <begin position="123"/>
        <end position="132"/>
    </location>
</feature>
<keyword evidence="2" id="KW-0479">Metal-binding</keyword>
<feature type="compositionally biased region" description="Basic and acidic residues" evidence="8">
    <location>
        <begin position="300"/>
        <end position="316"/>
    </location>
</feature>
<feature type="domain" description="C2H2-type" evidence="9">
    <location>
        <begin position="501"/>
        <end position="528"/>
    </location>
</feature>
<accession>A0AAV1GJ86</accession>
<evidence type="ECO:0000256" key="7">
    <source>
        <dbReference type="PROSITE-ProRule" id="PRU00042"/>
    </source>
</evidence>
<organism evidence="10 11">
    <name type="scientific">Xyrichtys novacula</name>
    <name type="common">Pearly razorfish</name>
    <name type="synonym">Hemipteronotus novacula</name>
    <dbReference type="NCBI Taxonomy" id="13765"/>
    <lineage>
        <taxon>Eukaryota</taxon>
        <taxon>Metazoa</taxon>
        <taxon>Chordata</taxon>
        <taxon>Craniata</taxon>
        <taxon>Vertebrata</taxon>
        <taxon>Euteleostomi</taxon>
        <taxon>Actinopterygii</taxon>
        <taxon>Neopterygii</taxon>
        <taxon>Teleostei</taxon>
        <taxon>Neoteleostei</taxon>
        <taxon>Acanthomorphata</taxon>
        <taxon>Eupercaria</taxon>
        <taxon>Labriformes</taxon>
        <taxon>Labridae</taxon>
        <taxon>Xyrichtys</taxon>
    </lineage>
</organism>
<dbReference type="AlphaFoldDB" id="A0AAV1GJ86"/>
<proteinExistence type="predicted"/>
<evidence type="ECO:0000256" key="6">
    <source>
        <dbReference type="ARBA" id="ARBA00023242"/>
    </source>
</evidence>
<comment type="subcellular location">
    <subcellularLocation>
        <location evidence="1">Nucleus</location>
    </subcellularLocation>
</comment>
<keyword evidence="6" id="KW-0539">Nucleus</keyword>
<dbReference type="PROSITE" id="PS00028">
    <property type="entry name" value="ZINC_FINGER_C2H2_1"/>
    <property type="match status" value="5"/>
</dbReference>
<feature type="domain" description="C2H2-type" evidence="9">
    <location>
        <begin position="249"/>
        <end position="271"/>
    </location>
</feature>
<dbReference type="FunFam" id="3.30.160.60:FF:000557">
    <property type="entry name" value="zinc finger and SCAN domain-containing protein 29"/>
    <property type="match status" value="1"/>
</dbReference>
<evidence type="ECO:0000259" key="9">
    <source>
        <dbReference type="PROSITE" id="PS50157"/>
    </source>
</evidence>
<keyword evidence="3" id="KW-0677">Repeat</keyword>
<dbReference type="SUPFAM" id="SSF57667">
    <property type="entry name" value="beta-beta-alpha zinc fingers"/>
    <property type="match status" value="3"/>
</dbReference>